<comment type="caution">
    <text evidence="9">The sequence shown here is derived from an EMBL/GenBank/DDBJ whole genome shotgun (WGS) entry which is preliminary data.</text>
</comment>
<dbReference type="PRINTS" id="PR00792">
    <property type="entry name" value="PEPSIN"/>
</dbReference>
<dbReference type="Pfam" id="PF14543">
    <property type="entry name" value="TAXi_N"/>
    <property type="match status" value="1"/>
</dbReference>
<evidence type="ECO:0000256" key="7">
    <source>
        <dbReference type="RuleBase" id="RU000454"/>
    </source>
</evidence>
<dbReference type="PROSITE" id="PS00141">
    <property type="entry name" value="ASP_PROTEASE"/>
    <property type="match status" value="2"/>
</dbReference>
<dbReference type="InterPro" id="IPR001461">
    <property type="entry name" value="Aspartic_peptidase_A1"/>
</dbReference>
<dbReference type="InterPro" id="IPR032861">
    <property type="entry name" value="TAXi_N"/>
</dbReference>
<dbReference type="InterPro" id="IPR051708">
    <property type="entry name" value="Plant_Aspart_Prot_A1"/>
</dbReference>
<evidence type="ECO:0000313" key="10">
    <source>
        <dbReference type="Proteomes" id="UP001279734"/>
    </source>
</evidence>
<evidence type="ECO:0000313" key="9">
    <source>
        <dbReference type="EMBL" id="GMH10630.1"/>
    </source>
</evidence>
<dbReference type="PANTHER" id="PTHR47967">
    <property type="entry name" value="OS07G0603500 PROTEIN-RELATED"/>
    <property type="match status" value="1"/>
</dbReference>
<dbReference type="GO" id="GO:0004190">
    <property type="term" value="F:aspartic-type endopeptidase activity"/>
    <property type="evidence" value="ECO:0007669"/>
    <property type="project" value="UniProtKB-KW"/>
</dbReference>
<keyword evidence="3 7" id="KW-0064">Aspartyl protease</keyword>
<dbReference type="InterPro" id="IPR021109">
    <property type="entry name" value="Peptidase_aspartic_dom_sf"/>
</dbReference>
<dbReference type="CDD" id="cd05476">
    <property type="entry name" value="pepsin_A_like_plant"/>
    <property type="match status" value="1"/>
</dbReference>
<accession>A0AAD3SGZ2</accession>
<keyword evidence="10" id="KW-1185">Reference proteome</keyword>
<dbReference type="FunFam" id="2.40.70.10:FF:000033">
    <property type="entry name" value="Aspartyl protease family protein"/>
    <property type="match status" value="1"/>
</dbReference>
<feature type="active site" evidence="6">
    <location>
        <position position="351"/>
    </location>
</feature>
<evidence type="ECO:0000259" key="8">
    <source>
        <dbReference type="PROSITE" id="PS51767"/>
    </source>
</evidence>
<evidence type="ECO:0000256" key="6">
    <source>
        <dbReference type="PIRSR" id="PIRSR601461-1"/>
    </source>
</evidence>
<feature type="domain" description="Peptidase A1" evidence="8">
    <location>
        <begin position="113"/>
        <end position="469"/>
    </location>
</feature>
<dbReference type="AlphaFoldDB" id="A0AAD3SGZ2"/>
<proteinExistence type="inferred from homology"/>
<evidence type="ECO:0000256" key="2">
    <source>
        <dbReference type="ARBA" id="ARBA00022670"/>
    </source>
</evidence>
<evidence type="ECO:0000256" key="1">
    <source>
        <dbReference type="ARBA" id="ARBA00007447"/>
    </source>
</evidence>
<protein>
    <recommendedName>
        <fullName evidence="8">Peptidase A1 domain-containing protein</fullName>
    </recommendedName>
</protein>
<keyword evidence="4 7" id="KW-0378">Hydrolase</keyword>
<keyword evidence="5" id="KW-0325">Glycoprotein</keyword>
<organism evidence="9 10">
    <name type="scientific">Nepenthes gracilis</name>
    <name type="common">Slender pitcher plant</name>
    <dbReference type="NCBI Taxonomy" id="150966"/>
    <lineage>
        <taxon>Eukaryota</taxon>
        <taxon>Viridiplantae</taxon>
        <taxon>Streptophyta</taxon>
        <taxon>Embryophyta</taxon>
        <taxon>Tracheophyta</taxon>
        <taxon>Spermatophyta</taxon>
        <taxon>Magnoliopsida</taxon>
        <taxon>eudicotyledons</taxon>
        <taxon>Gunneridae</taxon>
        <taxon>Pentapetalae</taxon>
        <taxon>Caryophyllales</taxon>
        <taxon>Nepenthaceae</taxon>
        <taxon>Nepenthes</taxon>
    </lineage>
</organism>
<keyword evidence="2 7" id="KW-0645">Protease</keyword>
<dbReference type="Gene3D" id="2.40.70.10">
    <property type="entry name" value="Acid Proteases"/>
    <property type="match status" value="2"/>
</dbReference>
<sequence length="474" mass="52602">MVNSFHKTDTDMLRAVLLALIFFVSEINGAVALDRAPAVDEGSYAANLRVAAMKDQRRYEMMSRVARQSRSRGRNDLEKKAMGREELIRINPSNAPAVKFPMYAAADFGLGEYMVDAEFGTPPQKVKLIVDTGSDLTWIKCAYNEKREEEKQQPFVAQRSSTFKTITCGSRVCMEELAPLFSLDLCPGLSSPCMYNYSYHGDAIAAFGMFGKEVARLPLTDGTQATLLNVLGCTEAILGSPILQAGDGILGLNFNMQSFGYRAATKHGRGKFSYCLVDNLSSRNVTSYLVFGDRKQRREKIAGKMRYTELALGVVGDLYALNVKGISIGRTMLRIPPDVWELSEEGGALIDSGTTLTLLAPQAYDAVTEVLVAALSRHLEKVEEGIEPFEYCYHYSAKFDQSLVPRLEFHFKDGARFKPHVKSYIIDVRPDTKCIGILKGSGSLTIFGNIMQQNYLWEYDLFSGRLGFAPSTCI</sequence>
<dbReference type="InterPro" id="IPR033121">
    <property type="entry name" value="PEPTIDASE_A1"/>
</dbReference>
<feature type="active site" evidence="6">
    <location>
        <position position="131"/>
    </location>
</feature>
<dbReference type="EMBL" id="BSYO01000010">
    <property type="protein sequence ID" value="GMH10630.1"/>
    <property type="molecule type" value="Genomic_DNA"/>
</dbReference>
<dbReference type="GO" id="GO:0006508">
    <property type="term" value="P:proteolysis"/>
    <property type="evidence" value="ECO:0007669"/>
    <property type="project" value="UniProtKB-KW"/>
</dbReference>
<evidence type="ECO:0000256" key="3">
    <source>
        <dbReference type="ARBA" id="ARBA00022750"/>
    </source>
</evidence>
<evidence type="ECO:0000256" key="5">
    <source>
        <dbReference type="ARBA" id="ARBA00023180"/>
    </source>
</evidence>
<dbReference type="SUPFAM" id="SSF50630">
    <property type="entry name" value="Acid proteases"/>
    <property type="match status" value="1"/>
</dbReference>
<name>A0AAD3SGZ2_NEPGR</name>
<evidence type="ECO:0000256" key="4">
    <source>
        <dbReference type="ARBA" id="ARBA00022801"/>
    </source>
</evidence>
<gene>
    <name evidence="9" type="ORF">Nepgr_012471</name>
</gene>
<dbReference type="Proteomes" id="UP001279734">
    <property type="component" value="Unassembled WGS sequence"/>
</dbReference>
<dbReference type="Pfam" id="PF14541">
    <property type="entry name" value="TAXi_C"/>
    <property type="match status" value="1"/>
</dbReference>
<dbReference type="InterPro" id="IPR034161">
    <property type="entry name" value="Pepsin-like_plant"/>
</dbReference>
<dbReference type="PROSITE" id="PS51767">
    <property type="entry name" value="PEPTIDASE_A1"/>
    <property type="match status" value="1"/>
</dbReference>
<dbReference type="InterPro" id="IPR001969">
    <property type="entry name" value="Aspartic_peptidase_AS"/>
</dbReference>
<dbReference type="PANTHER" id="PTHR47967:SF69">
    <property type="entry name" value="ASPARTIC PROTEINASE NANA, CHLOROPLAST"/>
    <property type="match status" value="1"/>
</dbReference>
<comment type="similarity">
    <text evidence="1 7">Belongs to the peptidase A1 family.</text>
</comment>
<reference evidence="9" key="1">
    <citation type="submission" date="2023-05" db="EMBL/GenBank/DDBJ databases">
        <title>Nepenthes gracilis genome sequencing.</title>
        <authorList>
            <person name="Fukushima K."/>
        </authorList>
    </citation>
    <scope>NUCLEOTIDE SEQUENCE</scope>
    <source>
        <strain evidence="9">SING2019-196</strain>
    </source>
</reference>
<dbReference type="InterPro" id="IPR032799">
    <property type="entry name" value="TAXi_C"/>
</dbReference>